<dbReference type="RefSeq" id="YP_010086767.1">
    <property type="nucleotide sequence ID" value="NC_055473.1"/>
</dbReference>
<gene>
    <name evidence="12" type="primary">G</name>
</gene>
<keyword evidence="2 9" id="KW-0812">Transmembrane</keyword>
<evidence type="ECO:0000259" key="11">
    <source>
        <dbReference type="Pfam" id="PF24833"/>
    </source>
</evidence>
<feature type="transmembrane region" description="Helical" evidence="9">
    <location>
        <begin position="554"/>
        <end position="572"/>
    </location>
</feature>
<sequence length="623" mass="71407">MSFLIAIIILFINIDKLHCYVVQSNFGGIRESKVNILGNVIPYSTTFKHEVLKKQWDYRHDKGHRTVLPTNCHSSWNTVSPATMKCPRRKIIGKDGLYNTYIGDFWHPHSDKGSEVKGFICQKTRWISTCIETWYFSTTKETQIDEIPTFKEDCLAAITLVDSGEYIEPFFPPHVCSWASTNKNAKDFVTVHEHSVVLDIYENSLLDPIFLSGKCKDRVCHTIHKDVLWVEATDNERDDFCVATAWEFSHVFADIDIDHDKNNPIYSIGETIDSEIYGPRSLEDACIIKVCGIPGIRFSHGEWWGIRSLSNRIPMEDFMYKCHNGTNVGFVHNIWTPSELIGEITYRDHKCLDVLSSFLGRRKINPYELSYLVQDFPGEGPAYRIMKQYTGKDKTKATFTLQTKTCRYHVVYIDKLTFSPINESDEVYELGIWGNGRKVILNSTEVGINPTYVNPSKDWELLETFNGLMRFGSDLVLPQAVYTDHPNITSLLEDYEISLIGHPKEILIQDQDELSEVYKFHARSNSTNVVSLAENFVKGIGKSIGNFFGGTKNLIWWLVTIILSTLGTYIAYKLGLFNFLKKILVQDADDKPSNRMSNIYEEPLKLGERKTHLVKNPFFDNGI</sequence>
<feature type="domain" description="Spike glycoprotein fusion" evidence="10">
    <location>
        <begin position="116"/>
        <end position="215"/>
    </location>
</feature>
<dbReference type="KEGG" id="vg:65101989"/>
<keyword evidence="8" id="KW-0325">Glycoprotein</keyword>
<evidence type="ECO:0000313" key="12">
    <source>
        <dbReference type="EMBL" id="ASM90777.1"/>
    </source>
</evidence>
<evidence type="ECO:0000256" key="6">
    <source>
        <dbReference type="ARBA" id="ARBA00022989"/>
    </source>
</evidence>
<dbReference type="Gene3D" id="2.30.29.130">
    <property type="match status" value="1"/>
</dbReference>
<keyword evidence="7 9" id="KW-0472">Membrane</keyword>
<evidence type="ECO:0000313" key="13">
    <source>
        <dbReference type="Proteomes" id="UP000501480"/>
    </source>
</evidence>
<dbReference type="Proteomes" id="UP000501480">
    <property type="component" value="Segment"/>
</dbReference>
<evidence type="ECO:0000256" key="9">
    <source>
        <dbReference type="SAM" id="Phobius"/>
    </source>
</evidence>
<dbReference type="GO" id="GO:0055036">
    <property type="term" value="C:virion membrane"/>
    <property type="evidence" value="ECO:0007669"/>
    <property type="project" value="UniProtKB-SubCell"/>
</dbReference>
<comment type="subcellular location">
    <subcellularLocation>
        <location evidence="1">Virion membrane</location>
        <topology evidence="1">Single-pass type I membrane protein</topology>
    </subcellularLocation>
</comment>
<organism evidence="12">
    <name type="scientific">Holmes Jungle virus</name>
    <dbReference type="NCBI Taxonomy" id="2021721"/>
    <lineage>
        <taxon>Viruses</taxon>
        <taxon>Riboviria</taxon>
        <taxon>Orthornavirae</taxon>
        <taxon>Negarnaviricota</taxon>
        <taxon>Haploviricotina</taxon>
        <taxon>Monjiviricetes</taxon>
        <taxon>Mononegavirales</taxon>
        <taxon>Rhabdoviridae</taxon>
        <taxon>Alpharhabdovirinae</taxon>
        <taxon>Hapavirus</taxon>
        <taxon>Hapavirus holmes</taxon>
    </lineage>
</organism>
<proteinExistence type="predicted"/>
<evidence type="ECO:0000256" key="7">
    <source>
        <dbReference type="ARBA" id="ARBA00023136"/>
    </source>
</evidence>
<dbReference type="GO" id="GO:0019031">
    <property type="term" value="C:viral envelope"/>
    <property type="evidence" value="ECO:0007669"/>
    <property type="project" value="UniProtKB-KW"/>
</dbReference>
<evidence type="ECO:0000256" key="3">
    <source>
        <dbReference type="ARBA" id="ARBA00022729"/>
    </source>
</evidence>
<dbReference type="InterPro" id="IPR001903">
    <property type="entry name" value="Rhabdo_glycop_FD"/>
</dbReference>
<evidence type="ECO:0000259" key="10">
    <source>
        <dbReference type="Pfam" id="PF00974"/>
    </source>
</evidence>
<evidence type="ECO:0000256" key="1">
    <source>
        <dbReference type="ARBA" id="ARBA00004563"/>
    </source>
</evidence>
<dbReference type="GeneID" id="65101989"/>
<protein>
    <submittedName>
        <fullName evidence="12">Glycoprotein</fullName>
    </submittedName>
</protein>
<evidence type="ECO:0000256" key="4">
    <source>
        <dbReference type="ARBA" id="ARBA00022844"/>
    </source>
</evidence>
<dbReference type="Pfam" id="PF24833">
    <property type="entry name" value="Rhabdo_glycop_CD"/>
    <property type="match status" value="1"/>
</dbReference>
<dbReference type="InterPro" id="IPR055447">
    <property type="entry name" value="Rhabdo_glycop_CD"/>
</dbReference>
<keyword evidence="3" id="KW-0732">Signal</keyword>
<accession>A0A221LCG6</accession>
<evidence type="ECO:0000256" key="5">
    <source>
        <dbReference type="ARBA" id="ARBA00022879"/>
    </source>
</evidence>
<keyword evidence="5" id="KW-0261">Viral envelope protein</keyword>
<reference evidence="12" key="1">
    <citation type="journal article" date="2017" name="Evol. Bioinform. Online">
        <title>Identification of very small open reading frames in the genomes of Holmes Jungle virus, Ord River virus, and Wongabel virus of the genus Hapavirus, family Rhabdoviridae.</title>
        <authorList>
            <person name="Gubala A."/>
            <person name="Walsh S."/>
            <person name="McAllister J."/>
            <person name="Weir R."/>
            <person name="Davis S."/>
            <person name="Melville L."/>
            <person name="Mitchell I."/>
            <person name="Bulach D."/>
            <person name="Gauci P."/>
            <person name="Skvortsov A."/>
            <person name="Boyle D."/>
        </authorList>
    </citation>
    <scope>NUCLEOTIDE SEQUENCE [LARGE SCALE GENOMIC DNA]</scope>
    <source>
        <strain evidence="12">DPP1163</strain>
    </source>
</reference>
<keyword evidence="6 9" id="KW-1133">Transmembrane helix</keyword>
<keyword evidence="4" id="KW-0946">Virion</keyword>
<dbReference type="SUPFAM" id="SSF161008">
    <property type="entry name" value="Viral glycoprotein ectodomain-like"/>
    <property type="match status" value="1"/>
</dbReference>
<dbReference type="EMBL" id="KY421919">
    <property type="protein sequence ID" value="ASM90777.1"/>
    <property type="molecule type" value="Viral_cRNA"/>
</dbReference>
<evidence type="ECO:0000256" key="2">
    <source>
        <dbReference type="ARBA" id="ARBA00022692"/>
    </source>
</evidence>
<dbReference type="Pfam" id="PF00974">
    <property type="entry name" value="Rhabdo_glycop_FD"/>
    <property type="match status" value="1"/>
</dbReference>
<name>A0A221LCG6_9RHAB</name>
<keyword evidence="13" id="KW-1185">Reference proteome</keyword>
<evidence type="ECO:0000256" key="8">
    <source>
        <dbReference type="ARBA" id="ARBA00023180"/>
    </source>
</evidence>
<feature type="domain" description="Spike glycoprotein G central" evidence="11">
    <location>
        <begin position="321"/>
        <end position="420"/>
    </location>
</feature>